<evidence type="ECO:0000313" key="2">
    <source>
        <dbReference type="Proteomes" id="UP000053480"/>
    </source>
</evidence>
<organism evidence="1 2">
    <name type="scientific">Candidatus Aramenus sulfurataquae</name>
    <dbReference type="NCBI Taxonomy" id="1326980"/>
    <lineage>
        <taxon>Archaea</taxon>
        <taxon>Thermoproteota</taxon>
        <taxon>Thermoprotei</taxon>
        <taxon>Sulfolobales</taxon>
        <taxon>Sulfolobaceae</taxon>
        <taxon>Candidatus Aramenus</taxon>
    </lineage>
</organism>
<gene>
    <name evidence="1" type="ORF">TQ35_0006650</name>
</gene>
<evidence type="ECO:0000313" key="1">
    <source>
        <dbReference type="EMBL" id="MEW9491863.1"/>
    </source>
</evidence>
<comment type="caution">
    <text evidence="1">The sequence shown here is derived from an EMBL/GenBank/DDBJ whole genome shotgun (WGS) entry which is preliminary data.</text>
</comment>
<reference evidence="1" key="1">
    <citation type="submission" date="2024-07" db="EMBL/GenBank/DDBJ databases">
        <title>Metagenome and Metagenome-Assembled Genomes of Archaea from a hot spring from the geothermal field of Los Azufres, Mexico.</title>
        <authorList>
            <person name="Marin-Paredes R."/>
            <person name="Martinez-Romero E."/>
            <person name="Servin-Garciduenas L.E."/>
        </authorList>
    </citation>
    <scope>NUCLEOTIDE SEQUENCE</scope>
    <source>
        <strain evidence="1">AZ1-454</strain>
    </source>
</reference>
<dbReference type="Proteomes" id="UP000053480">
    <property type="component" value="Unassembled WGS sequence"/>
</dbReference>
<name>A0ACC6TQ10_9CREN</name>
<sequence>MLYTSVWPPVFPYTQAVIASAVYLAFSIAYSLWIWKKKPEIRNKIGKTVNIVEEERQQEVKE</sequence>
<protein>
    <submittedName>
        <fullName evidence="1">Uncharacterized protein</fullName>
    </submittedName>
</protein>
<accession>A0ACC6TQ10</accession>
<dbReference type="EMBL" id="JZWS03000008">
    <property type="protein sequence ID" value="MEW9491863.1"/>
    <property type="molecule type" value="Genomic_DNA"/>
</dbReference>
<proteinExistence type="predicted"/>